<reference evidence="1" key="1">
    <citation type="submission" date="2019-04" db="EMBL/GenBank/DDBJ databases">
        <authorList>
            <person name="Brambilla D."/>
        </authorList>
    </citation>
    <scope>NUCLEOTIDE SEQUENCE</scope>
    <source>
        <strain evidence="1">BAL1</strain>
    </source>
</reference>
<evidence type="ECO:0008006" key="2">
    <source>
        <dbReference type="Google" id="ProtNLM"/>
    </source>
</evidence>
<proteinExistence type="predicted"/>
<dbReference type="SUPFAM" id="SSF55831">
    <property type="entry name" value="Thymidylate synthase/dCMP hydroxymethylase"/>
    <property type="match status" value="1"/>
</dbReference>
<accession>A0A486XLQ3</accession>
<dbReference type="InterPro" id="IPR036926">
    <property type="entry name" value="Thymidate_synth/dCMP_Mease_sf"/>
</dbReference>
<dbReference type="AlphaFoldDB" id="A0A486XLQ3"/>
<dbReference type="EMBL" id="CAAJGR010000082">
    <property type="protein sequence ID" value="VHO03383.1"/>
    <property type="molecule type" value="Genomic_DNA"/>
</dbReference>
<gene>
    <name evidence="1" type="ORF">BAL341_1385</name>
</gene>
<sequence length="264" mass="29544">MHLISGEFKENVLISALHHLVNSEQNLEYNFILQITKPSKTDKAADKIRLRFDDLLAGAGLYSVNTVAETIFPSFLYKKEKLDGVYTTYPEIVYPEIKKAPGNAKGTYAYRLVRGLGAKGKVINPLELVINRLKIQVKNSAIRCAFELSMEHGNVDDIPDSYPDSVSINQNDNFTRGFPCLSHLSFKLSHNRDQLLLTALYRSHDYVQKLLGNLYGLARLQAAVAKELGIEVGDLVIHSTLARLDTHNGLGKAKIKKFLEETIS</sequence>
<protein>
    <recommendedName>
        <fullName evidence="2">Thymidylate synthase</fullName>
    </recommendedName>
</protein>
<dbReference type="Gene3D" id="3.30.572.10">
    <property type="entry name" value="Thymidylate synthase/dCMP hydroxymethylase domain"/>
    <property type="match status" value="1"/>
</dbReference>
<organism evidence="1">
    <name type="scientific">Rheinheimera sp. BAL341</name>
    <dbReference type="NCBI Taxonomy" id="1708203"/>
    <lineage>
        <taxon>Bacteria</taxon>
        <taxon>Pseudomonadati</taxon>
        <taxon>Pseudomonadota</taxon>
        <taxon>Gammaproteobacteria</taxon>
        <taxon>Chromatiales</taxon>
        <taxon>Chromatiaceae</taxon>
        <taxon>Rheinheimera</taxon>
    </lineage>
</organism>
<name>A0A486XLQ3_9GAMM</name>
<evidence type="ECO:0000313" key="1">
    <source>
        <dbReference type="EMBL" id="VHO03383.1"/>
    </source>
</evidence>